<dbReference type="SUPFAM" id="SSF50630">
    <property type="entry name" value="Acid proteases"/>
    <property type="match status" value="1"/>
</dbReference>
<reference evidence="2" key="1">
    <citation type="submission" date="2025-08" db="UniProtKB">
        <authorList>
            <consortium name="RefSeq"/>
        </authorList>
    </citation>
    <scope>IDENTIFICATION</scope>
    <source>
        <strain evidence="2">Wakin</strain>
        <tissue evidence="2">Muscle</tissue>
    </source>
</reference>
<sequence>MWAGRPFLSWMQSIVGKRAGTTEMGPAVVQETAPQNEQPSPSPVIQPITALGKRASGASSAVSVVNYIPPRYQPQLVSLVGSRCIVDCVMDNRPVRALWDTGAQSSIVNEPWRMNHLPHTIVKPISELLGDETLTVFAANDTPIPYIGWIEVSFRLGSDPTKMNELQVPMLVSSDPAVASDPIIGYNVIEAIINRNEEKTKRERKQLAQKVSRALAITVKTAHRVVKLMQNGDSNSEIGVVRTGGKRVPLPANQVTTVYIRAHVSSRAQGQHMFFSPDLLNPPPEGIIYNDVLVQIPERRGS</sequence>
<protein>
    <submittedName>
        <fullName evidence="2">Uncharacterized protein LOC113046199</fullName>
    </submittedName>
</protein>
<dbReference type="KEGG" id="caua:113046199"/>
<accession>A0A6P6JSU7</accession>
<organism evidence="1 2">
    <name type="scientific">Carassius auratus</name>
    <name type="common">Goldfish</name>
    <dbReference type="NCBI Taxonomy" id="7957"/>
    <lineage>
        <taxon>Eukaryota</taxon>
        <taxon>Metazoa</taxon>
        <taxon>Chordata</taxon>
        <taxon>Craniata</taxon>
        <taxon>Vertebrata</taxon>
        <taxon>Euteleostomi</taxon>
        <taxon>Actinopterygii</taxon>
        <taxon>Neopterygii</taxon>
        <taxon>Teleostei</taxon>
        <taxon>Ostariophysi</taxon>
        <taxon>Cypriniformes</taxon>
        <taxon>Cyprinidae</taxon>
        <taxon>Cyprininae</taxon>
        <taxon>Carassius</taxon>
    </lineage>
</organism>
<keyword evidence="1" id="KW-1185">Reference proteome</keyword>
<dbReference type="GeneID" id="113046199"/>
<dbReference type="AlphaFoldDB" id="A0A6P6JSU7"/>
<dbReference type="RefSeq" id="XP_026062924.1">
    <property type="nucleotide sequence ID" value="XM_026207139.1"/>
</dbReference>
<evidence type="ECO:0000313" key="1">
    <source>
        <dbReference type="Proteomes" id="UP000515129"/>
    </source>
</evidence>
<proteinExistence type="predicted"/>
<dbReference type="OrthoDB" id="8962772at2759"/>
<dbReference type="Proteomes" id="UP000515129">
    <property type="component" value="Chromosome 27"/>
</dbReference>
<gene>
    <name evidence="2" type="primary">LOC113046199</name>
</gene>
<dbReference type="InterPro" id="IPR021109">
    <property type="entry name" value="Peptidase_aspartic_dom_sf"/>
</dbReference>
<name>A0A6P6JSU7_CARAU</name>
<evidence type="ECO:0000313" key="2">
    <source>
        <dbReference type="RefSeq" id="XP_026062924.1"/>
    </source>
</evidence>